<evidence type="ECO:0000256" key="6">
    <source>
        <dbReference type="ARBA" id="ARBA00022801"/>
    </source>
</evidence>
<dbReference type="GO" id="GO:0046872">
    <property type="term" value="F:metal ion binding"/>
    <property type="evidence" value="ECO:0007669"/>
    <property type="project" value="UniProtKB-KW"/>
</dbReference>
<dbReference type="InterPro" id="IPR023170">
    <property type="entry name" value="HhH_base_excis_C"/>
</dbReference>
<evidence type="ECO:0000256" key="9">
    <source>
        <dbReference type="ARBA" id="ARBA00023204"/>
    </source>
</evidence>
<gene>
    <name evidence="13" type="ORF">IAC42_07695</name>
</gene>
<evidence type="ECO:0000313" key="14">
    <source>
        <dbReference type="Proteomes" id="UP000823633"/>
    </source>
</evidence>
<keyword evidence="8" id="KW-0411">Iron-sulfur</keyword>
<dbReference type="GO" id="GO:0051539">
    <property type="term" value="F:4 iron, 4 sulfur cluster binding"/>
    <property type="evidence" value="ECO:0007669"/>
    <property type="project" value="UniProtKB-KW"/>
</dbReference>
<dbReference type="InterPro" id="IPR011257">
    <property type="entry name" value="DNA_glycosylase"/>
</dbReference>
<keyword evidence="9" id="KW-0234">DNA repair</keyword>
<evidence type="ECO:0000313" key="13">
    <source>
        <dbReference type="EMBL" id="MBO8443622.1"/>
    </source>
</evidence>
<keyword evidence="13" id="KW-0540">Nuclease</keyword>
<dbReference type="Pfam" id="PF00633">
    <property type="entry name" value="HHH"/>
    <property type="match status" value="1"/>
</dbReference>
<dbReference type="GO" id="GO:0003906">
    <property type="term" value="F:DNA-(apurinic or apyrimidinic site) endonuclease activity"/>
    <property type="evidence" value="ECO:0007669"/>
    <property type="project" value="TreeGrafter"/>
</dbReference>
<keyword evidence="6" id="KW-0378">Hydrolase</keyword>
<dbReference type="GO" id="GO:0006289">
    <property type="term" value="P:nucleotide-excision repair"/>
    <property type="evidence" value="ECO:0007669"/>
    <property type="project" value="TreeGrafter"/>
</dbReference>
<reference evidence="13" key="2">
    <citation type="journal article" date="2021" name="PeerJ">
        <title>Extensive microbial diversity within the chicken gut microbiome revealed by metagenomics and culture.</title>
        <authorList>
            <person name="Gilroy R."/>
            <person name="Ravi A."/>
            <person name="Getino M."/>
            <person name="Pursley I."/>
            <person name="Horton D.L."/>
            <person name="Alikhan N.F."/>
            <person name="Baker D."/>
            <person name="Gharbi K."/>
            <person name="Hall N."/>
            <person name="Watson M."/>
            <person name="Adriaenssens E.M."/>
            <person name="Foster-Nyarko E."/>
            <person name="Jarju S."/>
            <person name="Secka A."/>
            <person name="Antonio M."/>
            <person name="Oren A."/>
            <person name="Chaudhuri R.R."/>
            <person name="La Ragione R."/>
            <person name="Hildebrand F."/>
            <person name="Pallen M.J."/>
        </authorList>
    </citation>
    <scope>NUCLEOTIDE SEQUENCE</scope>
    <source>
        <strain evidence="13">11167</strain>
    </source>
</reference>
<evidence type="ECO:0000256" key="1">
    <source>
        <dbReference type="ARBA" id="ARBA00001966"/>
    </source>
</evidence>
<evidence type="ECO:0000259" key="12">
    <source>
        <dbReference type="SMART" id="SM00478"/>
    </source>
</evidence>
<evidence type="ECO:0000256" key="10">
    <source>
        <dbReference type="ARBA" id="ARBA00023239"/>
    </source>
</evidence>
<comment type="similarity">
    <text evidence="2">Belongs to the Nth/MutY family.</text>
</comment>
<name>A0A9D9E962_9SPIR</name>
<dbReference type="GO" id="GO:0006285">
    <property type="term" value="P:base-excision repair, AP site formation"/>
    <property type="evidence" value="ECO:0007669"/>
    <property type="project" value="TreeGrafter"/>
</dbReference>
<keyword evidence="13" id="KW-0255">Endonuclease</keyword>
<reference evidence="13" key="1">
    <citation type="submission" date="2020-10" db="EMBL/GenBank/DDBJ databases">
        <authorList>
            <person name="Gilroy R."/>
        </authorList>
    </citation>
    <scope>NUCLEOTIDE SEQUENCE</scope>
    <source>
        <strain evidence="13">11167</strain>
    </source>
</reference>
<feature type="domain" description="HhH-GPD" evidence="12">
    <location>
        <begin position="48"/>
        <end position="195"/>
    </location>
</feature>
<evidence type="ECO:0000256" key="3">
    <source>
        <dbReference type="ARBA" id="ARBA00022485"/>
    </source>
</evidence>
<dbReference type="PIRSF" id="PIRSF001435">
    <property type="entry name" value="Nth"/>
    <property type="match status" value="1"/>
</dbReference>
<evidence type="ECO:0000256" key="5">
    <source>
        <dbReference type="ARBA" id="ARBA00022763"/>
    </source>
</evidence>
<evidence type="ECO:0000256" key="4">
    <source>
        <dbReference type="ARBA" id="ARBA00022723"/>
    </source>
</evidence>
<dbReference type="InterPro" id="IPR004035">
    <property type="entry name" value="Endouclease-III_FeS-bd_BS"/>
</dbReference>
<evidence type="ECO:0000256" key="11">
    <source>
        <dbReference type="ARBA" id="ARBA00023295"/>
    </source>
</evidence>
<dbReference type="Gene3D" id="1.10.1670.10">
    <property type="entry name" value="Helix-hairpin-Helix base-excision DNA repair enzymes (C-terminal)"/>
    <property type="match status" value="1"/>
</dbReference>
<keyword evidence="10" id="KW-0456">Lyase</keyword>
<dbReference type="Gene3D" id="1.10.340.30">
    <property type="entry name" value="Hypothetical protein, domain 2"/>
    <property type="match status" value="1"/>
</dbReference>
<dbReference type="PANTHER" id="PTHR43286">
    <property type="entry name" value="ENDONUCLEASE III-LIKE PROTEIN 1"/>
    <property type="match status" value="1"/>
</dbReference>
<dbReference type="GO" id="GO:0003677">
    <property type="term" value="F:DNA binding"/>
    <property type="evidence" value="ECO:0007669"/>
    <property type="project" value="InterPro"/>
</dbReference>
<dbReference type="InterPro" id="IPR003265">
    <property type="entry name" value="HhH-GPD_domain"/>
</dbReference>
<dbReference type="PROSITE" id="PS00764">
    <property type="entry name" value="ENDONUCLEASE_III_1"/>
    <property type="match status" value="1"/>
</dbReference>
<keyword evidence="4" id="KW-0479">Metal-binding</keyword>
<dbReference type="Pfam" id="PF00730">
    <property type="entry name" value="HhH-GPD"/>
    <property type="match status" value="1"/>
</dbReference>
<keyword evidence="7" id="KW-0408">Iron</keyword>
<comment type="cofactor">
    <cofactor evidence="1">
        <name>[4Fe-4S] cluster</name>
        <dbReference type="ChEBI" id="CHEBI:49883"/>
    </cofactor>
</comment>
<evidence type="ECO:0000256" key="8">
    <source>
        <dbReference type="ARBA" id="ARBA00023014"/>
    </source>
</evidence>
<keyword evidence="5" id="KW-0227">DNA damage</keyword>
<dbReference type="AlphaFoldDB" id="A0A9D9E962"/>
<dbReference type="SUPFAM" id="SSF48150">
    <property type="entry name" value="DNA-glycosylase"/>
    <property type="match status" value="1"/>
</dbReference>
<organism evidence="13 14">
    <name type="scientific">Candidatus Aphodenecus pullistercoris</name>
    <dbReference type="NCBI Taxonomy" id="2840669"/>
    <lineage>
        <taxon>Bacteria</taxon>
        <taxon>Pseudomonadati</taxon>
        <taxon>Spirochaetota</taxon>
        <taxon>Spirochaetia</taxon>
        <taxon>Spirochaetales</taxon>
        <taxon>Candidatus Aphodenecus</taxon>
    </lineage>
</organism>
<evidence type="ECO:0000256" key="7">
    <source>
        <dbReference type="ARBA" id="ARBA00023004"/>
    </source>
</evidence>
<accession>A0A9D9E962</accession>
<dbReference type="PANTHER" id="PTHR43286:SF1">
    <property type="entry name" value="ENDONUCLEASE III-LIKE PROTEIN 1"/>
    <property type="match status" value="1"/>
</dbReference>
<dbReference type="InterPro" id="IPR000445">
    <property type="entry name" value="HhH_motif"/>
</dbReference>
<dbReference type="CDD" id="cd00056">
    <property type="entry name" value="ENDO3c"/>
    <property type="match status" value="1"/>
</dbReference>
<sequence length="222" mass="24285">MYDEEYWDGIFKDFADAVSRHGRPLPSVSTLAAASGNDPYAVLVGTIISLRTKDEVTLASSKRLLDAAPDVHSLDSLDEEAIARAIYPAGFYRRKASQLKAIARTLVEKFDSKVPGTQEELLSLPGVGIKTANLTLNLGFSVPAICVDCHVHQIANRMGWIATKTPQESVGALEAIMPRRFWIPLNELLVTYGQTICLSVSPLCSQCPRAHQCPKLGVARHR</sequence>
<dbReference type="Proteomes" id="UP000823633">
    <property type="component" value="Unassembled WGS sequence"/>
</dbReference>
<keyword evidence="3" id="KW-0004">4Fe-4S</keyword>
<dbReference type="SMART" id="SM00478">
    <property type="entry name" value="ENDO3c"/>
    <property type="match status" value="1"/>
</dbReference>
<keyword evidence="11" id="KW-0326">Glycosidase</keyword>
<dbReference type="EMBL" id="JADIMU010000051">
    <property type="protein sequence ID" value="MBO8443622.1"/>
    <property type="molecule type" value="Genomic_DNA"/>
</dbReference>
<proteinExistence type="inferred from homology"/>
<comment type="caution">
    <text evidence="13">The sequence shown here is derived from an EMBL/GenBank/DDBJ whole genome shotgun (WGS) entry which is preliminary data.</text>
</comment>
<protein>
    <submittedName>
        <fullName evidence="13">Endonuclease III</fullName>
    </submittedName>
</protein>
<evidence type="ECO:0000256" key="2">
    <source>
        <dbReference type="ARBA" id="ARBA00008343"/>
    </source>
</evidence>
<dbReference type="GO" id="GO:0000703">
    <property type="term" value="F:oxidized pyrimidine nucleobase lesion DNA N-glycosylase activity"/>
    <property type="evidence" value="ECO:0007669"/>
    <property type="project" value="TreeGrafter"/>
</dbReference>
<dbReference type="GO" id="GO:0016829">
    <property type="term" value="F:lyase activity"/>
    <property type="evidence" value="ECO:0007669"/>
    <property type="project" value="UniProtKB-KW"/>
</dbReference>
<dbReference type="FunFam" id="1.10.340.30:FF:000001">
    <property type="entry name" value="Endonuclease III"/>
    <property type="match status" value="1"/>
</dbReference>